<dbReference type="GO" id="GO:0046556">
    <property type="term" value="F:alpha-L-arabinofuranosidase activity"/>
    <property type="evidence" value="ECO:0007669"/>
    <property type="project" value="TreeGrafter"/>
</dbReference>
<dbReference type="Proteomes" id="UP000198318">
    <property type="component" value="Unassembled WGS sequence"/>
</dbReference>
<dbReference type="InterPro" id="IPR013783">
    <property type="entry name" value="Ig-like_fold"/>
</dbReference>
<dbReference type="GO" id="GO:0045493">
    <property type="term" value="P:xylan catabolic process"/>
    <property type="evidence" value="ECO:0007669"/>
    <property type="project" value="InterPro"/>
</dbReference>
<dbReference type="InterPro" id="IPR001764">
    <property type="entry name" value="Glyco_hydro_3_N"/>
</dbReference>
<dbReference type="InterPro" id="IPR017853">
    <property type="entry name" value="GH"/>
</dbReference>
<evidence type="ECO:0000256" key="3">
    <source>
        <dbReference type="ARBA" id="ARBA00022801"/>
    </source>
</evidence>
<dbReference type="SMART" id="SM01217">
    <property type="entry name" value="Fn3_like"/>
    <property type="match status" value="1"/>
</dbReference>
<feature type="signal peptide" evidence="6">
    <location>
        <begin position="1"/>
        <end position="33"/>
    </location>
</feature>
<proteinExistence type="inferred from homology"/>
<dbReference type="Pfam" id="PF14310">
    <property type="entry name" value="Fn3-like"/>
    <property type="match status" value="1"/>
</dbReference>
<dbReference type="Pfam" id="PF01915">
    <property type="entry name" value="Glyco_hydro_3_C"/>
    <property type="match status" value="1"/>
</dbReference>
<evidence type="ECO:0000256" key="6">
    <source>
        <dbReference type="SAM" id="SignalP"/>
    </source>
</evidence>
<dbReference type="SUPFAM" id="SSF49785">
    <property type="entry name" value="Galactose-binding domain-like"/>
    <property type="match status" value="1"/>
</dbReference>
<dbReference type="Gene3D" id="2.60.120.380">
    <property type="match status" value="1"/>
</dbReference>
<dbReference type="PROSITE" id="PS51175">
    <property type="entry name" value="CBM6"/>
    <property type="match status" value="1"/>
</dbReference>
<protein>
    <recommendedName>
        <fullName evidence="5">Exo-alpha-(1-&gt;6)-L-arabinopyranosidase</fullName>
    </recommendedName>
</protein>
<evidence type="ECO:0000256" key="4">
    <source>
        <dbReference type="ARBA" id="ARBA00058905"/>
    </source>
</evidence>
<dbReference type="InterPro" id="IPR044993">
    <property type="entry name" value="BXL"/>
</dbReference>
<dbReference type="Gene3D" id="3.40.50.1700">
    <property type="entry name" value="Glycoside hydrolase family 3 C-terminal domain"/>
    <property type="match status" value="1"/>
</dbReference>
<dbReference type="AlphaFoldDB" id="A0A239GBE4"/>
<dbReference type="CDD" id="cd23343">
    <property type="entry name" value="beta-trefoil_FSCN_BglX-like"/>
    <property type="match status" value="1"/>
</dbReference>
<feature type="domain" description="CBM6" evidence="7">
    <location>
        <begin position="881"/>
        <end position="999"/>
    </location>
</feature>
<dbReference type="PANTHER" id="PTHR42721">
    <property type="entry name" value="SUGAR HYDROLASE-RELATED"/>
    <property type="match status" value="1"/>
</dbReference>
<comment type="function">
    <text evidence="4">Catalyzes the hydrolysis of a non-reducing terminal alpha-L-arabinopyranosidic linkage in ginsenoside Rb2 (alpha-L-arabinopyranosyl-(1-&gt;6)-alpha-D-glucopyranosyl) to release alpha-D-glucopyranosyl (Rd). It is not able to hydrolyze alpha-L-arabinofuranosyl-(1-&gt;6)-alpha-D-glucopyranosyl (Rc).</text>
</comment>
<evidence type="ECO:0000256" key="5">
    <source>
        <dbReference type="ARBA" id="ARBA00074219"/>
    </source>
</evidence>
<organism evidence="8 9">
    <name type="scientific">Actinomadura meyerae</name>
    <dbReference type="NCBI Taxonomy" id="240840"/>
    <lineage>
        <taxon>Bacteria</taxon>
        <taxon>Bacillati</taxon>
        <taxon>Actinomycetota</taxon>
        <taxon>Actinomycetes</taxon>
        <taxon>Streptosporangiales</taxon>
        <taxon>Thermomonosporaceae</taxon>
        <taxon>Actinomadura</taxon>
    </lineage>
</organism>
<dbReference type="Pfam" id="PF03422">
    <property type="entry name" value="CBM_6"/>
    <property type="match status" value="1"/>
</dbReference>
<evidence type="ECO:0000313" key="8">
    <source>
        <dbReference type="EMBL" id="SNS66401.1"/>
    </source>
</evidence>
<evidence type="ECO:0000259" key="7">
    <source>
        <dbReference type="PROSITE" id="PS51175"/>
    </source>
</evidence>
<name>A0A239GBE4_9ACTN</name>
<dbReference type="InterPro" id="IPR036962">
    <property type="entry name" value="Glyco_hydro_3_N_sf"/>
</dbReference>
<dbReference type="Gene3D" id="3.20.20.300">
    <property type="entry name" value="Glycoside hydrolase, family 3, N-terminal domain"/>
    <property type="match status" value="1"/>
</dbReference>
<dbReference type="FunFam" id="2.60.40.10:FF:000495">
    <property type="entry name" value="Periplasmic beta-glucosidase"/>
    <property type="match status" value="1"/>
</dbReference>
<dbReference type="SMART" id="SM00606">
    <property type="entry name" value="CBD_IV"/>
    <property type="match status" value="1"/>
</dbReference>
<keyword evidence="9" id="KW-1185">Reference proteome</keyword>
<dbReference type="InterPro" id="IPR002772">
    <property type="entry name" value="Glyco_hydro_3_C"/>
</dbReference>
<dbReference type="InterPro" id="IPR008979">
    <property type="entry name" value="Galactose-bd-like_sf"/>
</dbReference>
<dbReference type="Pfam" id="PF00933">
    <property type="entry name" value="Glyco_hydro_3"/>
    <property type="match status" value="1"/>
</dbReference>
<dbReference type="GO" id="GO:0030246">
    <property type="term" value="F:carbohydrate binding"/>
    <property type="evidence" value="ECO:0007669"/>
    <property type="project" value="InterPro"/>
</dbReference>
<keyword evidence="2 6" id="KW-0732">Signal</keyword>
<dbReference type="PRINTS" id="PR00133">
    <property type="entry name" value="GLHYDRLASE3"/>
</dbReference>
<evidence type="ECO:0000313" key="9">
    <source>
        <dbReference type="Proteomes" id="UP000198318"/>
    </source>
</evidence>
<dbReference type="RefSeq" id="WP_245868333.1">
    <property type="nucleotide sequence ID" value="NZ_FZOR01000007.1"/>
</dbReference>
<dbReference type="EMBL" id="FZOR01000007">
    <property type="protein sequence ID" value="SNS66401.1"/>
    <property type="molecule type" value="Genomic_DNA"/>
</dbReference>
<feature type="chain" id="PRO_5039119888" description="Exo-alpha-(1-&gt;6)-L-arabinopyranosidase" evidence="6">
    <location>
        <begin position="34"/>
        <end position="1000"/>
    </location>
</feature>
<sequence>MNRPHRNPRPAGRRSRSLALALAAVLAAPVAWTAPAAAREAAYPFRDPALPVDARVDDLLGRLTLDEKVSLLHQYQPAIPRLGIGRFKTGTEALHGVAWSTDVHNAGAVVTAKGTVFPQSVGLGATWDPALLKRIGSAVGDEARGYNSENPDVWGLQLWAPVVNLLRDPRWGRNEEGYSEDPLLTGLLATAYGRGMQGDDPDRLKAAPVLKHYMANNNEIRRDQTSSSLRPRVLKEYDEVPFKIPLSRDAATGIMTSYNLVNGRPATVTPDAGGLVRSWSDRTLFNVTDAGGPNNLVNSQKYFPDLATADAAVVKAGVDSFTTDDTNSSITVKAIKDALARGLLAEADVDRAVGHILSVRVRLGEFDPGGGPYGKITKDVVDSPAHRALAREAAAEQMVLLKNQGKTLPLPSGKSSGKVAVVGPLSDTLYTDWYSGSLPYRVTPLDGIKKRASAVTSSEGVDRIALKDVKTGKYVAGGTGSGAVLKTGPASASDPAAQFDVFDWGQGVVTLRSAANGKTVGRYNWGDTFANDQAQPNDWFVQQMFKLEKQDDGDYLLRYAGYEKAYDWAEPAKTYVKAQDDGTLVLTTKDDAGRFAKDVVSSGVDAAVKAASAADTAVVVVGSMPFINGREDHDRTTMALAEGQSELIKAVRKANPNTVVVVENSYPTTLTWEQENVPAILWTSHAGAETGNALASILFGDESPSGKLPQTWYRSEKQLPDILEYDIIKSDRTYQYFKGKPLYPFGYGLSYTAFRYGKPRLSSHSVGRDGTVTVAVPVTNIGRKAGDEVVQLYTHQRTSRVKQPVKTLRAFDKVHVEPGRTATATLRLDASDLAIWDVTRNRWTVEKSKHDLLIGSSSADIRQRAALNVRGETIPDRDLSKPTRAADFDDQNGIELVDETKEKGDAVAGAANSWLKFAGADLGKATRTITARVAGTSAATIQVRLDRPDGPLAGTLDVPPTGDEYAYKEVSATLANARGDRDVYLVFTGETRLSSFSLTR</sequence>
<comment type="similarity">
    <text evidence="1">Belongs to the glycosyl hydrolase 3 family.</text>
</comment>
<dbReference type="InterPro" id="IPR036881">
    <property type="entry name" value="Glyco_hydro_3_C_sf"/>
</dbReference>
<evidence type="ECO:0000256" key="1">
    <source>
        <dbReference type="ARBA" id="ARBA00005336"/>
    </source>
</evidence>
<dbReference type="InterPro" id="IPR006584">
    <property type="entry name" value="Cellulose-bd_IV"/>
</dbReference>
<dbReference type="CDD" id="cd04084">
    <property type="entry name" value="CBM6_xylanase-like"/>
    <property type="match status" value="1"/>
</dbReference>
<dbReference type="SUPFAM" id="SSF52279">
    <property type="entry name" value="Beta-D-glucan exohydrolase, C-terminal domain"/>
    <property type="match status" value="1"/>
</dbReference>
<evidence type="ECO:0000256" key="2">
    <source>
        <dbReference type="ARBA" id="ARBA00022729"/>
    </source>
</evidence>
<keyword evidence="3" id="KW-0378">Hydrolase</keyword>
<dbReference type="SUPFAM" id="SSF51445">
    <property type="entry name" value="(Trans)glycosidases"/>
    <property type="match status" value="1"/>
</dbReference>
<dbReference type="Gene3D" id="2.60.40.10">
    <property type="entry name" value="Immunoglobulins"/>
    <property type="match status" value="1"/>
</dbReference>
<accession>A0A239GBE4</accession>
<dbReference type="PANTHER" id="PTHR42721:SF3">
    <property type="entry name" value="BETA-D-XYLOSIDASE 5-RELATED"/>
    <property type="match status" value="1"/>
</dbReference>
<dbReference type="GO" id="GO:0031222">
    <property type="term" value="P:arabinan catabolic process"/>
    <property type="evidence" value="ECO:0007669"/>
    <property type="project" value="TreeGrafter"/>
</dbReference>
<dbReference type="InterPro" id="IPR005084">
    <property type="entry name" value="CBM6"/>
</dbReference>
<gene>
    <name evidence="8" type="ORF">SAMN05443665_1007112</name>
</gene>
<dbReference type="GO" id="GO:0009044">
    <property type="term" value="F:xylan 1,4-beta-xylosidase activity"/>
    <property type="evidence" value="ECO:0007669"/>
    <property type="project" value="InterPro"/>
</dbReference>
<dbReference type="GO" id="GO:0008422">
    <property type="term" value="F:beta-glucosidase activity"/>
    <property type="evidence" value="ECO:0007669"/>
    <property type="project" value="UniProtKB-ARBA"/>
</dbReference>
<reference evidence="8 9" key="1">
    <citation type="submission" date="2017-06" db="EMBL/GenBank/DDBJ databases">
        <authorList>
            <person name="Kim H.J."/>
            <person name="Triplett B.A."/>
        </authorList>
    </citation>
    <scope>NUCLEOTIDE SEQUENCE [LARGE SCALE GENOMIC DNA]</scope>
    <source>
        <strain evidence="8 9">DSM 44715</strain>
    </source>
</reference>
<dbReference type="Gene3D" id="2.60.120.260">
    <property type="entry name" value="Galactose-binding domain-like"/>
    <property type="match status" value="1"/>
</dbReference>
<dbReference type="InterPro" id="IPR026891">
    <property type="entry name" value="Fn3-like"/>
</dbReference>